<protein>
    <recommendedName>
        <fullName evidence="7">Lysine--tRNA ligase</fullName>
        <ecNumber evidence="7">6.1.1.6</ecNumber>
    </recommendedName>
    <alternativeName>
        <fullName evidence="7">Lysyl-tRNA synthetase</fullName>
        <shortName evidence="7">LysRS</shortName>
    </alternativeName>
</protein>
<feature type="binding site" evidence="7">
    <location>
        <position position="408"/>
    </location>
    <ligand>
        <name>Mg(2+)</name>
        <dbReference type="ChEBI" id="CHEBI:18420"/>
        <label>1</label>
    </ligand>
</feature>
<evidence type="ECO:0000256" key="4">
    <source>
        <dbReference type="ARBA" id="ARBA00022840"/>
    </source>
</evidence>
<dbReference type="GO" id="GO:0004824">
    <property type="term" value="F:lysine-tRNA ligase activity"/>
    <property type="evidence" value="ECO:0007669"/>
    <property type="project" value="UniProtKB-UniRule"/>
</dbReference>
<accession>A0ABD4Z6U7</accession>
<dbReference type="Gene3D" id="2.40.50.140">
    <property type="entry name" value="Nucleic acid-binding proteins"/>
    <property type="match status" value="1"/>
</dbReference>
<dbReference type="SUPFAM" id="SSF50249">
    <property type="entry name" value="Nucleic acid-binding proteins"/>
    <property type="match status" value="1"/>
</dbReference>
<comment type="caution">
    <text evidence="10">The sequence shown here is derived from an EMBL/GenBank/DDBJ whole genome shotgun (WGS) entry which is preliminary data.</text>
</comment>
<dbReference type="InterPro" id="IPR004364">
    <property type="entry name" value="Aa-tRNA-synt_II"/>
</dbReference>
<dbReference type="InterPro" id="IPR018149">
    <property type="entry name" value="Lys-tRNA-synth_II_C"/>
</dbReference>
<dbReference type="InterPro" id="IPR004365">
    <property type="entry name" value="NA-bd_OB_tRNA"/>
</dbReference>
<dbReference type="PRINTS" id="PR00982">
    <property type="entry name" value="TRNASYNTHLYS"/>
</dbReference>
<dbReference type="InterPro" id="IPR044136">
    <property type="entry name" value="Lys-tRNA-ligase_II_N"/>
</dbReference>
<dbReference type="Proteomes" id="UP001529235">
    <property type="component" value="Unassembled WGS sequence"/>
</dbReference>
<comment type="subcellular location">
    <subcellularLocation>
        <location evidence="7">Cytoplasm</location>
    </subcellularLocation>
</comment>
<keyword evidence="5 7" id="KW-0030">Aminoacyl-tRNA synthetase</keyword>
<dbReference type="GO" id="GO:0006430">
    <property type="term" value="P:lysyl-tRNA aminoacylation"/>
    <property type="evidence" value="ECO:0007669"/>
    <property type="project" value="UniProtKB-UniRule"/>
</dbReference>
<evidence type="ECO:0000256" key="7">
    <source>
        <dbReference type="HAMAP-Rule" id="MF_00252"/>
    </source>
</evidence>
<evidence type="ECO:0000256" key="8">
    <source>
        <dbReference type="RuleBase" id="RU000336"/>
    </source>
</evidence>
<feature type="binding site" evidence="7">
    <location>
        <position position="408"/>
    </location>
    <ligand>
        <name>Mg(2+)</name>
        <dbReference type="ChEBI" id="CHEBI:18420"/>
        <label>2</label>
    </ligand>
</feature>
<evidence type="ECO:0000256" key="5">
    <source>
        <dbReference type="ARBA" id="ARBA00023146"/>
    </source>
</evidence>
<evidence type="ECO:0000256" key="2">
    <source>
        <dbReference type="ARBA" id="ARBA00022723"/>
    </source>
</evidence>
<proteinExistence type="inferred from homology"/>
<feature type="domain" description="Aminoacyl-transfer RNA synthetases class-II family profile" evidence="9">
    <location>
        <begin position="174"/>
        <end position="488"/>
    </location>
</feature>
<dbReference type="InterPro" id="IPR045864">
    <property type="entry name" value="aa-tRNA-synth_II/BPL/LPL"/>
</dbReference>
<dbReference type="GO" id="GO:0005737">
    <property type="term" value="C:cytoplasm"/>
    <property type="evidence" value="ECO:0007669"/>
    <property type="project" value="UniProtKB-SubCell"/>
</dbReference>
<gene>
    <name evidence="7 10" type="primary">lysS</name>
    <name evidence="10" type="ORF">QPL79_01525</name>
</gene>
<keyword evidence="3 7" id="KW-0547">Nucleotide-binding</keyword>
<comment type="cofactor">
    <cofactor evidence="7 8">
        <name>Mg(2+)</name>
        <dbReference type="ChEBI" id="CHEBI:18420"/>
    </cofactor>
    <text evidence="7 8">Binds 3 Mg(2+) ions per subunit.</text>
</comment>
<dbReference type="HAMAP" id="MF_00252">
    <property type="entry name" value="Lys_tRNA_synth_class2"/>
    <property type="match status" value="1"/>
</dbReference>
<evidence type="ECO:0000259" key="9">
    <source>
        <dbReference type="PROSITE" id="PS50862"/>
    </source>
</evidence>
<sequence length="520" mass="60959">MGIAMSTIHRFWRFVEIGVDPYLTEYRYDVTTTLSDIRNRYSYLDKGQEAGERFSVAGRIMGIRRHGKIVFAVLDDGTDKLQIVFRFDVVGEALWKLVEILNVGDIIGVRGRPIKTMRGELSLLVEDFRVLAITWREFPEKWHGLADSEKRYRMRYLDMMLNDDVRKAMVSMYRIEKAFRDFLDSRGFIEIHTPKLQSVYGGALARPFVTRMYALDRDVYLSIAPETYLKRAVVANFFKVYEIAVCFRNEDIDAQHYPEFVQIEIYQAFSDWMDMMMLVEEMISQAIKTVYGDYKIELQKGNEKIVLDFQPPWTRITIEDAIERFGGIKVRKKSYDELLEIAKNLNIKIDDPRKGKIIEKIFEKVAEPKIIQPTFITMFPRDVSPLARPSRENSEYAERFEIFVNGLEIGNGYSELNNPIVQYYFFKKEEELRIKSREKFGEIEHHPMDRDYVRALEYGMPPTAGVGIGIYRLVMILHNLPSIKDVIPFTIVEQEEFKTIAEQHDNILSYYIEKLGLDKI</sequence>
<keyword evidence="7" id="KW-0963">Cytoplasm</keyword>
<dbReference type="SUPFAM" id="SSF55681">
    <property type="entry name" value="Class II aaRS and biotin synthetases"/>
    <property type="match status" value="1"/>
</dbReference>
<dbReference type="CDD" id="cd04322">
    <property type="entry name" value="LysRS_N"/>
    <property type="match status" value="1"/>
</dbReference>
<evidence type="ECO:0000313" key="11">
    <source>
        <dbReference type="Proteomes" id="UP001529235"/>
    </source>
</evidence>
<evidence type="ECO:0000313" key="10">
    <source>
        <dbReference type="EMBL" id="MDK6028045.1"/>
    </source>
</evidence>
<dbReference type="Gene3D" id="3.30.930.10">
    <property type="entry name" value="Bira Bifunctional Protein, Domain 2"/>
    <property type="match status" value="1"/>
</dbReference>
<dbReference type="EMBL" id="JASNVW010000001">
    <property type="protein sequence ID" value="MDK6028045.1"/>
    <property type="molecule type" value="Genomic_DNA"/>
</dbReference>
<keyword evidence="11" id="KW-1185">Reference proteome</keyword>
<dbReference type="Pfam" id="PF01336">
    <property type="entry name" value="tRNA_anti-codon"/>
    <property type="match status" value="1"/>
</dbReference>
<keyword evidence="4 7" id="KW-0067">ATP-binding</keyword>
<name>A0ABD4Z6U7_9CREN</name>
<dbReference type="InterPro" id="IPR002313">
    <property type="entry name" value="Lys-tRNA-ligase_II"/>
</dbReference>
<keyword evidence="7" id="KW-0648">Protein biosynthesis</keyword>
<dbReference type="InterPro" id="IPR012340">
    <property type="entry name" value="NA-bd_OB-fold"/>
</dbReference>
<dbReference type="EC" id="6.1.1.6" evidence="7"/>
<dbReference type="PROSITE" id="PS50862">
    <property type="entry name" value="AA_TRNA_LIGASE_II"/>
    <property type="match status" value="1"/>
</dbReference>
<keyword evidence="7 8" id="KW-0460">Magnesium</keyword>
<dbReference type="NCBIfam" id="TIGR00499">
    <property type="entry name" value="lysS_bact"/>
    <property type="match status" value="1"/>
</dbReference>
<dbReference type="PANTHER" id="PTHR42918">
    <property type="entry name" value="LYSYL-TRNA SYNTHETASE"/>
    <property type="match status" value="1"/>
</dbReference>
<dbReference type="GO" id="GO:0000287">
    <property type="term" value="F:magnesium ion binding"/>
    <property type="evidence" value="ECO:0007669"/>
    <property type="project" value="UniProtKB-UniRule"/>
</dbReference>
<dbReference type="Pfam" id="PF00152">
    <property type="entry name" value="tRNA-synt_2"/>
    <property type="match status" value="1"/>
</dbReference>
<keyword evidence="2 7" id="KW-0479">Metal-binding</keyword>
<dbReference type="NCBIfam" id="NF001756">
    <property type="entry name" value="PRK00484.1"/>
    <property type="match status" value="1"/>
</dbReference>
<feature type="binding site" evidence="7">
    <location>
        <position position="401"/>
    </location>
    <ligand>
        <name>Mg(2+)</name>
        <dbReference type="ChEBI" id="CHEBI:18420"/>
        <label>1</label>
    </ligand>
</feature>
<dbReference type="GO" id="GO:0005524">
    <property type="term" value="F:ATP binding"/>
    <property type="evidence" value="ECO:0007669"/>
    <property type="project" value="UniProtKB-UniRule"/>
</dbReference>
<keyword evidence="1 7" id="KW-0436">Ligase</keyword>
<evidence type="ECO:0000256" key="3">
    <source>
        <dbReference type="ARBA" id="ARBA00022741"/>
    </source>
</evidence>
<comment type="catalytic activity">
    <reaction evidence="6 7 8">
        <text>tRNA(Lys) + L-lysine + ATP = L-lysyl-tRNA(Lys) + AMP + diphosphate</text>
        <dbReference type="Rhea" id="RHEA:20792"/>
        <dbReference type="Rhea" id="RHEA-COMP:9696"/>
        <dbReference type="Rhea" id="RHEA-COMP:9697"/>
        <dbReference type="ChEBI" id="CHEBI:30616"/>
        <dbReference type="ChEBI" id="CHEBI:32551"/>
        <dbReference type="ChEBI" id="CHEBI:33019"/>
        <dbReference type="ChEBI" id="CHEBI:78442"/>
        <dbReference type="ChEBI" id="CHEBI:78529"/>
        <dbReference type="ChEBI" id="CHEBI:456215"/>
        <dbReference type="EC" id="6.1.1.6"/>
    </reaction>
</comment>
<evidence type="ECO:0000256" key="6">
    <source>
        <dbReference type="ARBA" id="ARBA00048573"/>
    </source>
</evidence>
<comment type="similarity">
    <text evidence="7">Belongs to the class-II aminoacyl-tRNA synthetase family.</text>
</comment>
<comment type="subunit">
    <text evidence="7">Homodimer.</text>
</comment>
<dbReference type="RefSeq" id="WP_285273020.1">
    <property type="nucleotide sequence ID" value="NZ_JASNVW010000001.1"/>
</dbReference>
<dbReference type="PANTHER" id="PTHR42918:SF15">
    <property type="entry name" value="LYSINE--TRNA LIGASE, CHLOROPLASTIC_MITOCHONDRIAL"/>
    <property type="match status" value="1"/>
</dbReference>
<dbReference type="InterPro" id="IPR006195">
    <property type="entry name" value="aa-tRNA-synth_II"/>
</dbReference>
<organism evidence="10 11">
    <name type="scientific">Ignisphaera cupida</name>
    <dbReference type="NCBI Taxonomy" id="3050454"/>
    <lineage>
        <taxon>Archaea</taxon>
        <taxon>Thermoproteota</taxon>
        <taxon>Thermoprotei</taxon>
        <taxon>Desulfurococcales</taxon>
        <taxon>Desulfurococcaceae</taxon>
        <taxon>Ignisphaera</taxon>
    </lineage>
</organism>
<dbReference type="AlphaFoldDB" id="A0ABD4Z6U7"/>
<reference evidence="10 11" key="1">
    <citation type="submission" date="2023-05" db="EMBL/GenBank/DDBJ databases">
        <title>A new hyperthermophilic archaea 'Ignisphaera cupida' sp. nov. and description of the family 'Ignisphaeraceae' fam. nov.</title>
        <authorList>
            <person name="Podosokorskaya O.A."/>
            <person name="Elcheninov A.G."/>
            <person name="Klukina A."/>
            <person name="Merkel A.Y."/>
        </authorList>
    </citation>
    <scope>NUCLEOTIDE SEQUENCE [LARGE SCALE GENOMIC DNA]</scope>
    <source>
        <strain evidence="10 11">4213-co</strain>
    </source>
</reference>
<evidence type="ECO:0000256" key="1">
    <source>
        <dbReference type="ARBA" id="ARBA00022598"/>
    </source>
</evidence>